<gene>
    <name evidence="1" type="ORF">M9H77_04365</name>
</gene>
<organism evidence="1 2">
    <name type="scientific">Catharanthus roseus</name>
    <name type="common">Madagascar periwinkle</name>
    <name type="synonym">Vinca rosea</name>
    <dbReference type="NCBI Taxonomy" id="4058"/>
    <lineage>
        <taxon>Eukaryota</taxon>
        <taxon>Viridiplantae</taxon>
        <taxon>Streptophyta</taxon>
        <taxon>Embryophyta</taxon>
        <taxon>Tracheophyta</taxon>
        <taxon>Spermatophyta</taxon>
        <taxon>Magnoliopsida</taxon>
        <taxon>eudicotyledons</taxon>
        <taxon>Gunneridae</taxon>
        <taxon>Pentapetalae</taxon>
        <taxon>asterids</taxon>
        <taxon>lamiids</taxon>
        <taxon>Gentianales</taxon>
        <taxon>Apocynaceae</taxon>
        <taxon>Rauvolfioideae</taxon>
        <taxon>Vinceae</taxon>
        <taxon>Catharanthinae</taxon>
        <taxon>Catharanthus</taxon>
    </lineage>
</organism>
<protein>
    <submittedName>
        <fullName evidence="1">Uncharacterized protein</fullName>
    </submittedName>
</protein>
<dbReference type="Proteomes" id="UP001060085">
    <property type="component" value="Linkage Group LG01"/>
</dbReference>
<name>A0ACC0CDV8_CATRO</name>
<evidence type="ECO:0000313" key="1">
    <source>
        <dbReference type="EMBL" id="KAI5683137.1"/>
    </source>
</evidence>
<comment type="caution">
    <text evidence="1">The sequence shown here is derived from an EMBL/GenBank/DDBJ whole genome shotgun (WGS) entry which is preliminary data.</text>
</comment>
<keyword evidence="2" id="KW-1185">Reference proteome</keyword>
<evidence type="ECO:0000313" key="2">
    <source>
        <dbReference type="Proteomes" id="UP001060085"/>
    </source>
</evidence>
<accession>A0ACC0CDV8</accession>
<sequence>MGRENSDHSAIAGPSIALLQERFKQLQRIKEKREERVQLLDFFADSPPKRFTTNLQQSELILASKQKNFQDSLSLGLNWNSKQYHHIHAAASPDNYRDRIIIRNQPPQWFADTKLGVKTPNNNKFDICDVDTSLHL</sequence>
<proteinExistence type="predicted"/>
<reference evidence="2" key="1">
    <citation type="journal article" date="2023" name="Nat. Plants">
        <title>Single-cell RNA sequencing provides a high-resolution roadmap for understanding the multicellular compartmentation of specialized metabolism.</title>
        <authorList>
            <person name="Sun S."/>
            <person name="Shen X."/>
            <person name="Li Y."/>
            <person name="Li Y."/>
            <person name="Wang S."/>
            <person name="Li R."/>
            <person name="Zhang H."/>
            <person name="Shen G."/>
            <person name="Guo B."/>
            <person name="Wei J."/>
            <person name="Xu J."/>
            <person name="St-Pierre B."/>
            <person name="Chen S."/>
            <person name="Sun C."/>
        </authorList>
    </citation>
    <scope>NUCLEOTIDE SEQUENCE [LARGE SCALE GENOMIC DNA]</scope>
</reference>
<dbReference type="EMBL" id="CM044701">
    <property type="protein sequence ID" value="KAI5683137.1"/>
    <property type="molecule type" value="Genomic_DNA"/>
</dbReference>